<dbReference type="GO" id="GO:0005524">
    <property type="term" value="F:ATP binding"/>
    <property type="evidence" value="ECO:0007669"/>
    <property type="project" value="UniProtKB-KW"/>
</dbReference>
<dbReference type="Proteomes" id="UP000664417">
    <property type="component" value="Unassembled WGS sequence"/>
</dbReference>
<gene>
    <name evidence="6" type="ORF">J3U88_13385</name>
</gene>
<sequence length="300" mass="33047">MLRITNLSKTYPNGVKALDGINLTLSHGMFGLLGPNGAGKSSLMRTIAGLQKPDSGQILFNGVDVLQQPQALHRRLGYLPQEFGVYPRLSAFRLLDHFAILKGITHKKQRREQVAAVLAQTNLEEHRHRAVSAFSGGMHRRFGIALALLGDPALIIADEPTAGLDPGERNRFHQLLARLAQDRVVMLSTHIVEDVRDLCTQAVVLVGGRIRLAGRPADLVGGLAGRVWRKAVSHDQEPAMCHRFHVISTRLHEGRLIVHVVAEKQPGPGFRQVAPDLEDAYFHVLRQCETTAAERTCHVA</sequence>
<evidence type="ECO:0000313" key="6">
    <source>
        <dbReference type="EMBL" id="MBO1319461.1"/>
    </source>
</evidence>
<dbReference type="Pfam" id="PF00005">
    <property type="entry name" value="ABC_tran"/>
    <property type="match status" value="1"/>
</dbReference>
<name>A0A8J7U5M0_9BACT</name>
<dbReference type="SMART" id="SM00382">
    <property type="entry name" value="AAA"/>
    <property type="match status" value="1"/>
</dbReference>
<evidence type="ECO:0000256" key="4">
    <source>
        <dbReference type="ARBA" id="ARBA00022840"/>
    </source>
</evidence>
<evidence type="ECO:0000259" key="5">
    <source>
        <dbReference type="PROSITE" id="PS50893"/>
    </source>
</evidence>
<dbReference type="RefSeq" id="WP_207859317.1">
    <property type="nucleotide sequence ID" value="NZ_JAFREP010000011.1"/>
</dbReference>
<comment type="similarity">
    <text evidence="1">Belongs to the ABC transporter superfamily.</text>
</comment>
<dbReference type="InterPro" id="IPR003593">
    <property type="entry name" value="AAA+_ATPase"/>
</dbReference>
<dbReference type="GO" id="GO:0016887">
    <property type="term" value="F:ATP hydrolysis activity"/>
    <property type="evidence" value="ECO:0007669"/>
    <property type="project" value="InterPro"/>
</dbReference>
<feature type="domain" description="ABC transporter" evidence="5">
    <location>
        <begin position="2"/>
        <end position="232"/>
    </location>
</feature>
<dbReference type="AlphaFoldDB" id="A0A8J7U5M0"/>
<dbReference type="CDD" id="cd03264">
    <property type="entry name" value="ABC_drug_resistance_like"/>
    <property type="match status" value="1"/>
</dbReference>
<dbReference type="SUPFAM" id="SSF52540">
    <property type="entry name" value="P-loop containing nucleoside triphosphate hydrolases"/>
    <property type="match status" value="1"/>
</dbReference>
<evidence type="ECO:0000256" key="3">
    <source>
        <dbReference type="ARBA" id="ARBA00022741"/>
    </source>
</evidence>
<dbReference type="Gene3D" id="3.40.50.300">
    <property type="entry name" value="P-loop containing nucleotide triphosphate hydrolases"/>
    <property type="match status" value="1"/>
</dbReference>
<keyword evidence="4 6" id="KW-0067">ATP-binding</keyword>
<evidence type="ECO:0000256" key="2">
    <source>
        <dbReference type="ARBA" id="ARBA00022448"/>
    </source>
</evidence>
<protein>
    <submittedName>
        <fullName evidence="6">ABC transporter ATP-binding protein</fullName>
    </submittedName>
</protein>
<dbReference type="PANTHER" id="PTHR43335">
    <property type="entry name" value="ABC TRANSPORTER, ATP-BINDING PROTEIN"/>
    <property type="match status" value="1"/>
</dbReference>
<evidence type="ECO:0000313" key="7">
    <source>
        <dbReference type="Proteomes" id="UP000664417"/>
    </source>
</evidence>
<keyword evidence="3" id="KW-0547">Nucleotide-binding</keyword>
<keyword evidence="2" id="KW-0813">Transport</keyword>
<dbReference type="EMBL" id="JAFREP010000011">
    <property type="protein sequence ID" value="MBO1319461.1"/>
    <property type="molecule type" value="Genomic_DNA"/>
</dbReference>
<evidence type="ECO:0000256" key="1">
    <source>
        <dbReference type="ARBA" id="ARBA00005417"/>
    </source>
</evidence>
<keyword evidence="7" id="KW-1185">Reference proteome</keyword>
<reference evidence="6" key="1">
    <citation type="submission" date="2021-03" db="EMBL/GenBank/DDBJ databases">
        <authorList>
            <person name="Wang G."/>
        </authorList>
    </citation>
    <scope>NUCLEOTIDE SEQUENCE</scope>
    <source>
        <strain evidence="6">KCTC 12899</strain>
    </source>
</reference>
<dbReference type="InterPro" id="IPR003439">
    <property type="entry name" value="ABC_transporter-like_ATP-bd"/>
</dbReference>
<dbReference type="PANTHER" id="PTHR43335:SF2">
    <property type="entry name" value="ABC TRANSPORTER, ATP-BINDING PROTEIN"/>
    <property type="match status" value="1"/>
</dbReference>
<comment type="caution">
    <text evidence="6">The sequence shown here is derived from an EMBL/GenBank/DDBJ whole genome shotgun (WGS) entry which is preliminary data.</text>
</comment>
<dbReference type="InterPro" id="IPR027417">
    <property type="entry name" value="P-loop_NTPase"/>
</dbReference>
<dbReference type="PROSITE" id="PS50893">
    <property type="entry name" value="ABC_TRANSPORTER_2"/>
    <property type="match status" value="1"/>
</dbReference>
<organism evidence="6 7">
    <name type="scientific">Acanthopleuribacter pedis</name>
    <dbReference type="NCBI Taxonomy" id="442870"/>
    <lineage>
        <taxon>Bacteria</taxon>
        <taxon>Pseudomonadati</taxon>
        <taxon>Acidobacteriota</taxon>
        <taxon>Holophagae</taxon>
        <taxon>Acanthopleuribacterales</taxon>
        <taxon>Acanthopleuribacteraceae</taxon>
        <taxon>Acanthopleuribacter</taxon>
    </lineage>
</organism>
<proteinExistence type="inferred from homology"/>
<accession>A0A8J7U5M0</accession>